<evidence type="ECO:0000313" key="2">
    <source>
        <dbReference type="WBParaSite" id="BXY_1274800.1"/>
    </source>
</evidence>
<organism evidence="1 2">
    <name type="scientific">Bursaphelenchus xylophilus</name>
    <name type="common">Pinewood nematode worm</name>
    <name type="synonym">Aphelenchoides xylophilus</name>
    <dbReference type="NCBI Taxonomy" id="6326"/>
    <lineage>
        <taxon>Eukaryota</taxon>
        <taxon>Metazoa</taxon>
        <taxon>Ecdysozoa</taxon>
        <taxon>Nematoda</taxon>
        <taxon>Chromadorea</taxon>
        <taxon>Rhabditida</taxon>
        <taxon>Tylenchina</taxon>
        <taxon>Tylenchomorpha</taxon>
        <taxon>Aphelenchoidea</taxon>
        <taxon>Aphelenchoididae</taxon>
        <taxon>Bursaphelenchus</taxon>
    </lineage>
</organism>
<reference evidence="2" key="1">
    <citation type="submission" date="2016-11" db="UniProtKB">
        <authorList>
            <consortium name="WormBaseParasite"/>
        </authorList>
    </citation>
    <scope>IDENTIFICATION</scope>
</reference>
<protein>
    <submittedName>
        <fullName evidence="2">Phage protein</fullName>
    </submittedName>
</protein>
<name>A0A1I7SI79_BURXY</name>
<accession>A0A1I7SI79</accession>
<dbReference type="AlphaFoldDB" id="A0A1I7SI79"/>
<dbReference type="WBParaSite" id="BXY_1274800.1">
    <property type="protein sequence ID" value="BXY_1274800.1"/>
    <property type="gene ID" value="BXY_1274800"/>
</dbReference>
<sequence>MPTEFDEKTLKVIAESFGAGERISNEQESFFNASFRFEKADPAWIYVKGYRRNRKTISFEARLKKMKETQANRSTMPSIWKKLRALMTKIT</sequence>
<evidence type="ECO:0000313" key="1">
    <source>
        <dbReference type="Proteomes" id="UP000095284"/>
    </source>
</evidence>
<dbReference type="Proteomes" id="UP000095284">
    <property type="component" value="Unplaced"/>
</dbReference>
<proteinExistence type="predicted"/>